<feature type="transmembrane region" description="Helical" evidence="1">
    <location>
        <begin position="353"/>
        <end position="370"/>
    </location>
</feature>
<keyword evidence="2" id="KW-0732">Signal</keyword>
<organism evidence="4 5">
    <name type="scientific">Seminavis robusta</name>
    <dbReference type="NCBI Taxonomy" id="568900"/>
    <lineage>
        <taxon>Eukaryota</taxon>
        <taxon>Sar</taxon>
        <taxon>Stramenopiles</taxon>
        <taxon>Ochrophyta</taxon>
        <taxon>Bacillariophyta</taxon>
        <taxon>Bacillariophyceae</taxon>
        <taxon>Bacillariophycidae</taxon>
        <taxon>Naviculales</taxon>
        <taxon>Naviculaceae</taxon>
        <taxon>Seminavis</taxon>
    </lineage>
</organism>
<evidence type="ECO:0000313" key="4">
    <source>
        <dbReference type="EMBL" id="CAB9515863.1"/>
    </source>
</evidence>
<dbReference type="PANTHER" id="PTHR18945">
    <property type="entry name" value="NEUROTRANSMITTER GATED ION CHANNEL"/>
    <property type="match status" value="1"/>
</dbReference>
<dbReference type="GO" id="GO:0016020">
    <property type="term" value="C:membrane"/>
    <property type="evidence" value="ECO:0007669"/>
    <property type="project" value="InterPro"/>
</dbReference>
<feature type="transmembrane region" description="Helical" evidence="1">
    <location>
        <begin position="376"/>
        <end position="399"/>
    </location>
</feature>
<evidence type="ECO:0000256" key="2">
    <source>
        <dbReference type="SAM" id="SignalP"/>
    </source>
</evidence>
<proteinExistence type="predicted"/>
<feature type="transmembrane region" description="Helical" evidence="1">
    <location>
        <begin position="324"/>
        <end position="346"/>
    </location>
</feature>
<keyword evidence="1" id="KW-0812">Transmembrane</keyword>
<gene>
    <name evidence="4" type="ORF">SEMRO_743_G196060.1</name>
</gene>
<keyword evidence="1" id="KW-1133">Transmembrane helix</keyword>
<protein>
    <submittedName>
        <fullName evidence="4">Neuronal acetylcholine receptor subunit alpha-6</fullName>
    </submittedName>
</protein>
<name>A0A9N8HMG6_9STRA</name>
<dbReference type="InterPro" id="IPR006201">
    <property type="entry name" value="Neur_channel"/>
</dbReference>
<keyword evidence="4" id="KW-0675">Receptor</keyword>
<keyword evidence="5" id="KW-1185">Reference proteome</keyword>
<dbReference type="InterPro" id="IPR006202">
    <property type="entry name" value="Neur_chan_lig-bd"/>
</dbReference>
<dbReference type="Pfam" id="PF02931">
    <property type="entry name" value="Neur_chan_LBD"/>
    <property type="match status" value="1"/>
</dbReference>
<feature type="transmembrane region" description="Helical" evidence="1">
    <location>
        <begin position="446"/>
        <end position="466"/>
    </location>
</feature>
<accession>A0A9N8HMG6</accession>
<dbReference type="GO" id="GO:0004888">
    <property type="term" value="F:transmembrane signaling receptor activity"/>
    <property type="evidence" value="ECO:0007669"/>
    <property type="project" value="InterPro"/>
</dbReference>
<dbReference type="OrthoDB" id="6153337at2759"/>
<sequence length="487" mass="54042">MLKGFVYALVLLSSSIQRAAGQTNVTSTSGAVGNCLCEGRGDLIGDYVIQVDRLPNTFSFLVDEDLQGNPSCGSIQERYATSTECDEVLWATEFCCTGGPRQDQCAQQVRSQILGGYDKITIPSTSLITDPVKVTVEMTYHTITDISETRGIIQIFVSLTLKWNDPRLSWDFDPDGACTSLPVNVRAQMQQGLKDSEIWVPEFDLYNQIKGVAGMTGPLAAIERDGTVTWARIGSLQAICQMANLGQIPYDSLECQLLMGSRSIGVDYELAPSGGLVTSGYDGPYNGYRVVKLEPGVFIGANNDTVLFYNFEISRGTSYYVQNVIVPIIIFSYCSILTMVVGVGAFQTLALNFTLLLVSVTQKVAVSRLLPITNEALWIVDFVFGSFYFIVITLIETFFKFIILEIRKTRQAAREQLSEENPQAEESPKSILPEFFFTFSMRRMDVICCWASFLAYTIYVIVFFAARDSWGNDVTVVHVLNNTDQEL</sequence>
<dbReference type="AlphaFoldDB" id="A0A9N8HMG6"/>
<dbReference type="EMBL" id="CAICTM010000742">
    <property type="protein sequence ID" value="CAB9515863.1"/>
    <property type="molecule type" value="Genomic_DNA"/>
</dbReference>
<dbReference type="InterPro" id="IPR036734">
    <property type="entry name" value="Neur_chan_lig-bd_sf"/>
</dbReference>
<evidence type="ECO:0000313" key="5">
    <source>
        <dbReference type="Proteomes" id="UP001153069"/>
    </source>
</evidence>
<dbReference type="SUPFAM" id="SSF63712">
    <property type="entry name" value="Nicotinic receptor ligand binding domain-like"/>
    <property type="match status" value="1"/>
</dbReference>
<dbReference type="GO" id="GO:0005230">
    <property type="term" value="F:extracellular ligand-gated monoatomic ion channel activity"/>
    <property type="evidence" value="ECO:0007669"/>
    <property type="project" value="InterPro"/>
</dbReference>
<reference evidence="4" key="1">
    <citation type="submission" date="2020-06" db="EMBL/GenBank/DDBJ databases">
        <authorList>
            <consortium name="Plant Systems Biology data submission"/>
        </authorList>
    </citation>
    <scope>NUCLEOTIDE SEQUENCE</scope>
    <source>
        <strain evidence="4">D6</strain>
    </source>
</reference>
<feature type="chain" id="PRO_5040451921" evidence="2">
    <location>
        <begin position="22"/>
        <end position="487"/>
    </location>
</feature>
<comment type="caution">
    <text evidence="4">The sequence shown here is derived from an EMBL/GenBank/DDBJ whole genome shotgun (WGS) entry which is preliminary data.</text>
</comment>
<dbReference type="Gene3D" id="1.20.58.390">
    <property type="entry name" value="Neurotransmitter-gated ion-channel transmembrane domain"/>
    <property type="match status" value="1"/>
</dbReference>
<dbReference type="Proteomes" id="UP001153069">
    <property type="component" value="Unassembled WGS sequence"/>
</dbReference>
<keyword evidence="1" id="KW-0472">Membrane</keyword>
<dbReference type="InterPro" id="IPR038050">
    <property type="entry name" value="Neuro_actylchol_rec"/>
</dbReference>
<dbReference type="Gene3D" id="2.70.170.10">
    <property type="entry name" value="Neurotransmitter-gated ion-channel ligand-binding domain"/>
    <property type="match status" value="1"/>
</dbReference>
<feature type="signal peptide" evidence="2">
    <location>
        <begin position="1"/>
        <end position="21"/>
    </location>
</feature>
<evidence type="ECO:0000256" key="1">
    <source>
        <dbReference type="SAM" id="Phobius"/>
    </source>
</evidence>
<feature type="domain" description="Neurotransmitter-gated ion-channel ligand-binding" evidence="3">
    <location>
        <begin position="108"/>
        <end position="261"/>
    </location>
</feature>
<evidence type="ECO:0000259" key="3">
    <source>
        <dbReference type="Pfam" id="PF02931"/>
    </source>
</evidence>